<protein>
    <submittedName>
        <fullName evidence="1">Uncharacterized protein</fullName>
    </submittedName>
</protein>
<reference evidence="2" key="1">
    <citation type="submission" date="2017-02" db="EMBL/GenBank/DDBJ databases">
        <authorList>
            <person name="Varghese N."/>
            <person name="Submissions S."/>
        </authorList>
    </citation>
    <scope>NUCLEOTIDE SEQUENCE [LARGE SCALE GENOMIC DNA]</scope>
    <source>
        <strain evidence="2">ATCC BAA-1030</strain>
    </source>
</reference>
<evidence type="ECO:0000313" key="1">
    <source>
        <dbReference type="EMBL" id="SJZ89208.1"/>
    </source>
</evidence>
<dbReference type="Proteomes" id="UP000190328">
    <property type="component" value="Unassembled WGS sequence"/>
</dbReference>
<dbReference type="STRING" id="263852.SAMN02745116_01753"/>
<dbReference type="AlphaFoldDB" id="A0A1T4PEG9"/>
<organism evidence="1 2">
    <name type="scientific">Pilibacter termitis</name>
    <dbReference type="NCBI Taxonomy" id="263852"/>
    <lineage>
        <taxon>Bacteria</taxon>
        <taxon>Bacillati</taxon>
        <taxon>Bacillota</taxon>
        <taxon>Bacilli</taxon>
        <taxon>Lactobacillales</taxon>
        <taxon>Enterococcaceae</taxon>
        <taxon>Pilibacter</taxon>
    </lineage>
</organism>
<dbReference type="RefSeq" id="WP_078807686.1">
    <property type="nucleotide sequence ID" value="NZ_FUXI01000020.1"/>
</dbReference>
<proteinExistence type="predicted"/>
<dbReference type="EMBL" id="FUXI01000020">
    <property type="protein sequence ID" value="SJZ89208.1"/>
    <property type="molecule type" value="Genomic_DNA"/>
</dbReference>
<keyword evidence="2" id="KW-1185">Reference proteome</keyword>
<name>A0A1T4PEG9_9ENTE</name>
<evidence type="ECO:0000313" key="2">
    <source>
        <dbReference type="Proteomes" id="UP000190328"/>
    </source>
</evidence>
<gene>
    <name evidence="1" type="ORF">SAMN02745116_01753</name>
</gene>
<dbReference type="OrthoDB" id="2243760at2"/>
<accession>A0A1T4PEG9</accession>
<sequence length="81" mass="9140">MRTSKTHKPLDELLESTGLKYEAIANKIGINIVTLYKWRINPKLISAYNLGLISESTGINFLQLFDVVKNFGNELDKSKSP</sequence>